<dbReference type="Proteomes" id="UP001597114">
    <property type="component" value="Unassembled WGS sequence"/>
</dbReference>
<sequence>MTAPGTPPEDVAGQARAIAAAWSPEGAPESWWLTAETLTAIAEEDVLLDLAAGIPPDRLPPLLLGAAVAYLVQQRRPALARFYPEPGGPQPPRDGGFRAELVDFARTERDGLAELCATHRYQMNEVARCADVLPALAAIGEEDGRPLALVDLGTGAGLGLHLDRYHYTYRSVGSPDRTVGDRSSPVQLTCEVRPGGEPPVPRDPPVVADRAGIDVEPLDVADPHTYAWLAACVPPEAGAVTRFAAAAGVARADPARSVRGNLLDVLGDVVASTPPDALLCLVDAYVHVFLPPAELRRFDQILGELGRERDLEWISVDPLVPLGPEARESVQGLDVPAGWVQDVRRGGVFGVIGRVGIRRGLRTGSVLGRAHPGGSWLEWR</sequence>
<protein>
    <submittedName>
        <fullName evidence="1">DUF2332 domain-containing protein</fullName>
    </submittedName>
</protein>
<evidence type="ECO:0000313" key="1">
    <source>
        <dbReference type="EMBL" id="MFD1519983.1"/>
    </source>
</evidence>
<organism evidence="1 2">
    <name type="scientific">Pseudonocardia yunnanensis</name>
    <dbReference type="NCBI Taxonomy" id="58107"/>
    <lineage>
        <taxon>Bacteria</taxon>
        <taxon>Bacillati</taxon>
        <taxon>Actinomycetota</taxon>
        <taxon>Actinomycetes</taxon>
        <taxon>Pseudonocardiales</taxon>
        <taxon>Pseudonocardiaceae</taxon>
        <taxon>Pseudonocardia</taxon>
    </lineage>
</organism>
<proteinExistence type="predicted"/>
<gene>
    <name evidence="1" type="ORF">ACFSJD_20980</name>
</gene>
<comment type="caution">
    <text evidence="1">The sequence shown here is derived from an EMBL/GenBank/DDBJ whole genome shotgun (WGS) entry which is preliminary data.</text>
</comment>
<dbReference type="InterPro" id="IPR011200">
    <property type="entry name" value="UCP012608"/>
</dbReference>
<keyword evidence="2" id="KW-1185">Reference proteome</keyword>
<reference evidence="2" key="1">
    <citation type="journal article" date="2019" name="Int. J. Syst. Evol. Microbiol.">
        <title>The Global Catalogue of Microorganisms (GCM) 10K type strain sequencing project: providing services to taxonomists for standard genome sequencing and annotation.</title>
        <authorList>
            <consortium name="The Broad Institute Genomics Platform"/>
            <consortium name="The Broad Institute Genome Sequencing Center for Infectious Disease"/>
            <person name="Wu L."/>
            <person name="Ma J."/>
        </authorList>
    </citation>
    <scope>NUCLEOTIDE SEQUENCE [LARGE SCALE GENOMIC DNA]</scope>
    <source>
        <strain evidence="2">CCM 7043</strain>
    </source>
</reference>
<evidence type="ECO:0000313" key="2">
    <source>
        <dbReference type="Proteomes" id="UP001597114"/>
    </source>
</evidence>
<dbReference type="Pfam" id="PF10094">
    <property type="entry name" value="DUF2332"/>
    <property type="match status" value="1"/>
</dbReference>
<accession>A0ABW4EWI7</accession>
<dbReference type="RefSeq" id="WP_344722450.1">
    <property type="nucleotide sequence ID" value="NZ_BAAAUS010000013.1"/>
</dbReference>
<dbReference type="EMBL" id="JBHUCO010000023">
    <property type="protein sequence ID" value="MFD1519983.1"/>
    <property type="molecule type" value="Genomic_DNA"/>
</dbReference>
<name>A0ABW4EWI7_9PSEU</name>